<feature type="domain" description="Capsular polysaccharide assembling protein CapF C-terminal" evidence="2">
    <location>
        <begin position="255"/>
        <end position="365"/>
    </location>
</feature>
<protein>
    <submittedName>
        <fullName evidence="3">NAD-dependent epimerase/dehydratase family protein</fullName>
    </submittedName>
</protein>
<sequence>MNILVTGAAGFIGRNLCVFLQEAGFDNVDKITLDDSEDSVVEKVKSADFIYHLAGINRPKNDDEFRKGNTDLTQKIIDTLIESGRKTPILLTSSIQAELDNPYGVSKAGAEEAVATYKQQTGAPTHIYRLPNVFGKWCLPNYNSAVATFCYNTINDLPITIHNPDAALNLVYIDDVCQSFVELLTNVPQSTEMYSIVEPVYKTTVGEVVSLLTEFKDSRKSLITAKVGEGLVRALYSTYVSYLVPDQFAYSVSRHSDERGTFVEMLKTKDSGQFSFFTAHPGITRGGHYHHTKTEKFLVINGKALYKFRHIVTGESYELTVEGEDSRIVETAPGWTHDITNIGENELVVMLWANEIFDRDAPDTIANPL</sequence>
<accession>A0A9X1Z5R2</accession>
<dbReference type="SUPFAM" id="SSF51735">
    <property type="entry name" value="NAD(P)-binding Rossmann-fold domains"/>
    <property type="match status" value="1"/>
</dbReference>
<dbReference type="EMBL" id="JAKILJ010000028">
    <property type="protein sequence ID" value="MCL1106155.1"/>
    <property type="molecule type" value="Genomic_DNA"/>
</dbReference>
<organism evidence="3 4">
    <name type="scientific">Shewanella algicola</name>
    <dbReference type="NCBI Taxonomy" id="640633"/>
    <lineage>
        <taxon>Bacteria</taxon>
        <taxon>Pseudomonadati</taxon>
        <taxon>Pseudomonadota</taxon>
        <taxon>Gammaproteobacteria</taxon>
        <taxon>Alteromonadales</taxon>
        <taxon>Shewanellaceae</taxon>
        <taxon>Shewanella</taxon>
    </lineage>
</organism>
<dbReference type="Gene3D" id="3.40.50.720">
    <property type="entry name" value="NAD(P)-binding Rossmann-like Domain"/>
    <property type="match status" value="1"/>
</dbReference>
<dbReference type="Gene3D" id="2.60.120.10">
    <property type="entry name" value="Jelly Rolls"/>
    <property type="match status" value="1"/>
</dbReference>
<dbReference type="InterPro" id="IPR029303">
    <property type="entry name" value="CapF_C"/>
</dbReference>
<evidence type="ECO:0000313" key="3">
    <source>
        <dbReference type="EMBL" id="MCL1106155.1"/>
    </source>
</evidence>
<reference evidence="3" key="1">
    <citation type="submission" date="2022-01" db="EMBL/GenBank/DDBJ databases">
        <title>Whole genome-based taxonomy of the Shewanellaceae.</title>
        <authorList>
            <person name="Martin-Rodriguez A.J."/>
        </authorList>
    </citation>
    <scope>NUCLEOTIDE SEQUENCE</scope>
    <source>
        <strain evidence="3">DSM 23803</strain>
    </source>
</reference>
<dbReference type="CDD" id="cd07007">
    <property type="entry name" value="cupin_CapF-like_C"/>
    <property type="match status" value="1"/>
</dbReference>
<comment type="caution">
    <text evidence="3">The sequence shown here is derived from an EMBL/GenBank/DDBJ whole genome shotgun (WGS) entry which is preliminary data.</text>
</comment>
<evidence type="ECO:0000259" key="1">
    <source>
        <dbReference type="Pfam" id="PF01370"/>
    </source>
</evidence>
<feature type="domain" description="NAD-dependent epimerase/dehydratase" evidence="1">
    <location>
        <begin position="3"/>
        <end position="189"/>
    </location>
</feature>
<evidence type="ECO:0000313" key="4">
    <source>
        <dbReference type="Proteomes" id="UP001139408"/>
    </source>
</evidence>
<dbReference type="Pfam" id="PF14667">
    <property type="entry name" value="Polysacc_synt_C"/>
    <property type="match status" value="1"/>
</dbReference>
<proteinExistence type="predicted"/>
<name>A0A9X1Z5R2_9GAMM</name>
<dbReference type="RefSeq" id="WP_188925618.1">
    <property type="nucleotide sequence ID" value="NZ_BMQI01000028.1"/>
</dbReference>
<dbReference type="InterPro" id="IPR036291">
    <property type="entry name" value="NAD(P)-bd_dom_sf"/>
</dbReference>
<dbReference type="AlphaFoldDB" id="A0A9X1Z5R2"/>
<dbReference type="SUPFAM" id="SSF51182">
    <property type="entry name" value="RmlC-like cupins"/>
    <property type="match status" value="1"/>
</dbReference>
<dbReference type="Proteomes" id="UP001139408">
    <property type="component" value="Unassembled WGS sequence"/>
</dbReference>
<dbReference type="InterPro" id="IPR001509">
    <property type="entry name" value="Epimerase_deHydtase"/>
</dbReference>
<dbReference type="PANTHER" id="PTHR43245">
    <property type="entry name" value="BIFUNCTIONAL POLYMYXIN RESISTANCE PROTEIN ARNA"/>
    <property type="match status" value="1"/>
</dbReference>
<gene>
    <name evidence="3" type="ORF">L2749_12970</name>
</gene>
<evidence type="ECO:0000259" key="2">
    <source>
        <dbReference type="Pfam" id="PF14667"/>
    </source>
</evidence>
<keyword evidence="4" id="KW-1185">Reference proteome</keyword>
<dbReference type="NCBIfam" id="NF047837">
    <property type="entry name" value="UDPAcbARedWbcJ"/>
    <property type="match status" value="1"/>
</dbReference>
<dbReference type="Pfam" id="PF01370">
    <property type="entry name" value="Epimerase"/>
    <property type="match status" value="1"/>
</dbReference>
<dbReference type="InterPro" id="IPR014710">
    <property type="entry name" value="RmlC-like_jellyroll"/>
</dbReference>
<dbReference type="InterPro" id="IPR050177">
    <property type="entry name" value="Lipid_A_modif_metabolic_enz"/>
</dbReference>
<dbReference type="PANTHER" id="PTHR43245:SF55">
    <property type="entry name" value="NAD(P)-BINDING DOMAIN-CONTAINING PROTEIN"/>
    <property type="match status" value="1"/>
</dbReference>
<dbReference type="InterPro" id="IPR011051">
    <property type="entry name" value="RmlC_Cupin_sf"/>
</dbReference>